<evidence type="ECO:0000313" key="3">
    <source>
        <dbReference type="EMBL" id="VFQ81298.1"/>
    </source>
</evidence>
<feature type="domain" description="Aminotransferase-like plant mobile" evidence="2">
    <location>
        <begin position="65"/>
        <end position="433"/>
    </location>
</feature>
<dbReference type="InterPro" id="IPR019557">
    <property type="entry name" value="AminoTfrase-like_pln_mobile"/>
</dbReference>
<feature type="region of interest" description="Disordered" evidence="1">
    <location>
        <begin position="506"/>
        <end position="526"/>
    </location>
</feature>
<dbReference type="EMBL" id="OOIL02002239">
    <property type="protein sequence ID" value="VFQ81298.1"/>
    <property type="molecule type" value="Genomic_DNA"/>
</dbReference>
<evidence type="ECO:0000313" key="4">
    <source>
        <dbReference type="Proteomes" id="UP000595140"/>
    </source>
</evidence>
<dbReference type="GO" id="GO:0010073">
    <property type="term" value="P:meristem maintenance"/>
    <property type="evidence" value="ECO:0007669"/>
    <property type="project" value="InterPro"/>
</dbReference>
<organism evidence="3 4">
    <name type="scientific">Cuscuta campestris</name>
    <dbReference type="NCBI Taxonomy" id="132261"/>
    <lineage>
        <taxon>Eukaryota</taxon>
        <taxon>Viridiplantae</taxon>
        <taxon>Streptophyta</taxon>
        <taxon>Embryophyta</taxon>
        <taxon>Tracheophyta</taxon>
        <taxon>Spermatophyta</taxon>
        <taxon>Magnoliopsida</taxon>
        <taxon>eudicotyledons</taxon>
        <taxon>Gunneridae</taxon>
        <taxon>Pentapetalae</taxon>
        <taxon>asterids</taxon>
        <taxon>lamiids</taxon>
        <taxon>Solanales</taxon>
        <taxon>Convolvulaceae</taxon>
        <taxon>Cuscuteae</taxon>
        <taxon>Cuscuta</taxon>
        <taxon>Cuscuta subgen. Grammica</taxon>
        <taxon>Cuscuta sect. Cleistogrammica</taxon>
    </lineage>
</organism>
<name>A0A484LZQ9_9ASTE</name>
<dbReference type="Proteomes" id="UP000595140">
    <property type="component" value="Unassembled WGS sequence"/>
</dbReference>
<dbReference type="AlphaFoldDB" id="A0A484LZQ9"/>
<protein>
    <recommendedName>
        <fullName evidence="2">Aminotransferase-like plant mobile domain-containing protein</fullName>
    </recommendedName>
</protein>
<dbReference type="OrthoDB" id="1716420at2759"/>
<reference evidence="3 4" key="1">
    <citation type="submission" date="2018-04" db="EMBL/GenBank/DDBJ databases">
        <authorList>
            <person name="Vogel A."/>
        </authorList>
    </citation>
    <scope>NUCLEOTIDE SEQUENCE [LARGE SCALE GENOMIC DNA]</scope>
</reference>
<accession>A0A484LZQ9</accession>
<evidence type="ECO:0000259" key="2">
    <source>
        <dbReference type="Pfam" id="PF10536"/>
    </source>
</evidence>
<dbReference type="InterPro" id="IPR044824">
    <property type="entry name" value="MAIN-like"/>
</dbReference>
<evidence type="ECO:0000256" key="1">
    <source>
        <dbReference type="SAM" id="MobiDB-lite"/>
    </source>
</evidence>
<dbReference type="Pfam" id="PF10536">
    <property type="entry name" value="PMD"/>
    <property type="match status" value="1"/>
</dbReference>
<sequence length="526" mass="60767">MDDVEKDLAGPKTLAMLHLQAAHRSHRVWTDPAFVDTEVIPVRYDSSIPAQFRDPRVTENLRRAGFYGVHRVHPIRLDHGLITALMERWRPEVHAFHFPFGEMGITLQDVECLMGLAVDGLPFLGAPALLPDQRDEVFRDILGWEVDGNDFGRPDQFKIFRLGRREQPDVHWTDEQVKQYTAGVIYGYLGGLLFPDTSGRYATTDFVPLLEDFDHTSKYSWGSAVLARLYSSLCRTSLKTNDGTRPSGCLLLLQLWAWARFLPIRPVVRDLPNDRHGPLFFDDPHGARWRVRKSYAHTARNNVRYFRDQFDGALYRHVDWEPYDVDSLPAYCKAGQGLWSFEGIVIYRWHVEPIMPRRFARQFGKLQTIPELPYPYGTDNHKCRGTHSRETLSAYIHEWGEDRYNHVVLDQMEALPSPRDTGEHVGQGYRDWFAFYGRRLIRNPAHHHDNGAESSAAALVVAVNTMTRVRDLLEGCPEDQNNAAQMILAQCRDTLTQTLEELARNNYIEDEDEDEHRGHRRRRPQG</sequence>
<dbReference type="PANTHER" id="PTHR46033:SF60">
    <property type="entry name" value="AMINOTRANSFERASE-LIKE PLANT MOBILE DOMAIN-CONTAINING PROTEIN"/>
    <property type="match status" value="1"/>
</dbReference>
<dbReference type="PANTHER" id="PTHR46033">
    <property type="entry name" value="PROTEIN MAIN-LIKE 2"/>
    <property type="match status" value="1"/>
</dbReference>
<proteinExistence type="predicted"/>
<keyword evidence="4" id="KW-1185">Reference proteome</keyword>
<gene>
    <name evidence="3" type="ORF">CCAM_LOCUS23074</name>
</gene>